<dbReference type="PANTHER" id="PTHR11937">
    <property type="entry name" value="ACTIN"/>
    <property type="match status" value="1"/>
</dbReference>
<feature type="coiled-coil region" evidence="2">
    <location>
        <begin position="544"/>
        <end position="578"/>
    </location>
</feature>
<comment type="caution">
    <text evidence="4">The sequence shown here is derived from an EMBL/GenBank/DDBJ whole genome shotgun (WGS) entry which is preliminary data.</text>
</comment>
<feature type="compositionally biased region" description="Basic and acidic residues" evidence="3">
    <location>
        <begin position="375"/>
        <end position="389"/>
    </location>
</feature>
<keyword evidence="2" id="KW-0175">Coiled coil</keyword>
<feature type="compositionally biased region" description="Acidic residues" evidence="3">
    <location>
        <begin position="316"/>
        <end position="349"/>
    </location>
</feature>
<dbReference type="Gene3D" id="3.90.640.10">
    <property type="entry name" value="Actin, Chain A, domain 4"/>
    <property type="match status" value="1"/>
</dbReference>
<reference evidence="4 5" key="1">
    <citation type="submission" date="2023-08" db="EMBL/GenBank/DDBJ databases">
        <authorList>
            <person name="Palmer J.M."/>
        </authorList>
    </citation>
    <scope>NUCLEOTIDE SEQUENCE [LARGE SCALE GENOMIC DNA]</scope>
    <source>
        <strain evidence="4 5">TWF481</strain>
    </source>
</reference>
<name>A0AAV9W6A4_9PEZI</name>
<keyword evidence="5" id="KW-1185">Reference proteome</keyword>
<dbReference type="SUPFAM" id="SSF53067">
    <property type="entry name" value="Actin-like ATPase domain"/>
    <property type="match status" value="2"/>
</dbReference>
<dbReference type="SMART" id="SM00268">
    <property type="entry name" value="ACTIN"/>
    <property type="match status" value="1"/>
</dbReference>
<evidence type="ECO:0008006" key="6">
    <source>
        <dbReference type="Google" id="ProtNLM"/>
    </source>
</evidence>
<accession>A0AAV9W6A4</accession>
<dbReference type="InterPro" id="IPR004000">
    <property type="entry name" value="Actin"/>
</dbReference>
<dbReference type="Proteomes" id="UP001370758">
    <property type="component" value="Unassembled WGS sequence"/>
</dbReference>
<evidence type="ECO:0000313" key="4">
    <source>
        <dbReference type="EMBL" id="KAK6503118.1"/>
    </source>
</evidence>
<feature type="region of interest" description="Disordered" evidence="3">
    <location>
        <begin position="103"/>
        <end position="123"/>
    </location>
</feature>
<evidence type="ECO:0000256" key="1">
    <source>
        <dbReference type="RuleBase" id="RU000487"/>
    </source>
</evidence>
<evidence type="ECO:0000256" key="2">
    <source>
        <dbReference type="SAM" id="Coils"/>
    </source>
</evidence>
<feature type="compositionally biased region" description="Basic residues" evidence="3">
    <location>
        <begin position="22"/>
        <end position="34"/>
    </location>
</feature>
<dbReference type="InterPro" id="IPR043129">
    <property type="entry name" value="ATPase_NBD"/>
</dbReference>
<dbReference type="EMBL" id="JAVHJL010000005">
    <property type="protein sequence ID" value="KAK6503118.1"/>
    <property type="molecule type" value="Genomic_DNA"/>
</dbReference>
<feature type="compositionally biased region" description="Low complexity" evidence="3">
    <location>
        <begin position="47"/>
        <end position="61"/>
    </location>
</feature>
<feature type="compositionally biased region" description="Basic residues" evidence="3">
    <location>
        <begin position="361"/>
        <end position="374"/>
    </location>
</feature>
<evidence type="ECO:0000256" key="3">
    <source>
        <dbReference type="SAM" id="MobiDB-lite"/>
    </source>
</evidence>
<feature type="region of interest" description="Disordered" evidence="3">
    <location>
        <begin position="312"/>
        <end position="389"/>
    </location>
</feature>
<organism evidence="4 5">
    <name type="scientific">Arthrobotrys musiformis</name>
    <dbReference type="NCBI Taxonomy" id="47236"/>
    <lineage>
        <taxon>Eukaryota</taxon>
        <taxon>Fungi</taxon>
        <taxon>Dikarya</taxon>
        <taxon>Ascomycota</taxon>
        <taxon>Pezizomycotina</taxon>
        <taxon>Orbiliomycetes</taxon>
        <taxon>Orbiliales</taxon>
        <taxon>Orbiliaceae</taxon>
        <taxon>Arthrobotrys</taxon>
    </lineage>
</organism>
<comment type="similarity">
    <text evidence="1">Belongs to the actin family.</text>
</comment>
<proteinExistence type="inferred from homology"/>
<dbReference type="Pfam" id="PF00022">
    <property type="entry name" value="Actin"/>
    <property type="match status" value="2"/>
</dbReference>
<evidence type="ECO:0000313" key="5">
    <source>
        <dbReference type="Proteomes" id="UP001370758"/>
    </source>
</evidence>
<dbReference type="Gene3D" id="3.30.420.40">
    <property type="match status" value="3"/>
</dbReference>
<feature type="region of interest" description="Disordered" evidence="3">
    <location>
        <begin position="1"/>
        <end position="61"/>
    </location>
</feature>
<protein>
    <recommendedName>
        <fullName evidence="6">Actin-related protein RO7</fullName>
    </recommendedName>
</protein>
<gene>
    <name evidence="4" type="ORF">TWF481_008153</name>
</gene>
<sequence length="627" mass="70372">MSRDPTKLSPNTPYKPSASGSHHSHHHTSTHHTTRSSLTANPTTPQSRFSASSFSSPGGSSLHQVDEPLIFELGTRFFRAGFSNESSPRCKIGITPEMYGRVGLKGRGGTRMNRRTGEAAGPRIRNTGSEEWELWTNDLRLKDLGVVEDLMERVLREAYNKYLLIESKSKRLIIILPPIFPTAVQNTLSHLLFLHFQPPAITYLSSPVLSCLAAGLRSALVVDIGWQETTVTPVYELRPLTSFIKFSSRGAKSLVEVFGQLLWNTIKPAGDEESWWRIFSWAEVEDLLARVGWCMGSVEAREAARRRARVAFGLPVEDEGEDDDEEEEEEEDEEEEEEEAEEEEEEDAEGEKALDPSTPPTKKKKNKGKAKKESKKPTPAEIRAQKRRDTISNAKVEVEFKTPLLEERVTKMKLPFEAMSVAAEYAFFLPSWTKVQSFKSTEGGEGKEGYIPIPEVDELMEGCQGRVEYEDESEYTLPYLVFLALLHCPVDVRSTCIPRIVITGGAAGMPGLKSRILGDLKELVEERGGWELAKTRNKKGDDRRKELTEKREIGEAQREKEKREREMLQSEKDNLRIKYAKTGGVAPGTIRGVETMGAWIGGSILSGARIKGTVEVEREKFMSTHRA</sequence>
<dbReference type="AlphaFoldDB" id="A0AAV9W6A4"/>